<organism evidence="3 4">
    <name type="scientific">Vanessa tameamea</name>
    <name type="common">Kamehameha butterfly</name>
    <dbReference type="NCBI Taxonomy" id="334116"/>
    <lineage>
        <taxon>Eukaryota</taxon>
        <taxon>Metazoa</taxon>
        <taxon>Ecdysozoa</taxon>
        <taxon>Arthropoda</taxon>
        <taxon>Hexapoda</taxon>
        <taxon>Insecta</taxon>
        <taxon>Pterygota</taxon>
        <taxon>Neoptera</taxon>
        <taxon>Endopterygota</taxon>
        <taxon>Lepidoptera</taxon>
        <taxon>Glossata</taxon>
        <taxon>Ditrysia</taxon>
        <taxon>Papilionoidea</taxon>
        <taxon>Nymphalidae</taxon>
        <taxon>Nymphalinae</taxon>
        <taxon>Vanessa</taxon>
    </lineage>
</organism>
<feature type="compositionally biased region" description="Polar residues" evidence="1">
    <location>
        <begin position="104"/>
        <end position="115"/>
    </location>
</feature>
<evidence type="ECO:0000313" key="3">
    <source>
        <dbReference type="Proteomes" id="UP001652626"/>
    </source>
</evidence>
<dbReference type="OrthoDB" id="7481515at2759"/>
<dbReference type="Proteomes" id="UP001652626">
    <property type="component" value="Chromosome 13"/>
</dbReference>
<feature type="signal peptide" evidence="2">
    <location>
        <begin position="1"/>
        <end position="19"/>
    </location>
</feature>
<proteinExistence type="predicted"/>
<keyword evidence="2" id="KW-0732">Signal</keyword>
<sequence>MIFFKMSVLLLFILATATGASNDIPPRVEDGIEVDPWSSDAEDRIETDMYWRRNLLLYRLLKMLQGNGDRYNVEDEPIIKENVEHNISELPDLKEADEKKWVTALSTNTGKSNKTPKSRPQPKWNSKKGKGTPMLCYFKLCSFRSPM</sequence>
<evidence type="ECO:0000256" key="1">
    <source>
        <dbReference type="SAM" id="MobiDB-lite"/>
    </source>
</evidence>
<dbReference type="AlphaFoldDB" id="A0A8B8I582"/>
<gene>
    <name evidence="4" type="primary">LOC113397836</name>
</gene>
<protein>
    <submittedName>
        <fullName evidence="4">Uncharacterized protein LOC113397836</fullName>
    </submittedName>
</protein>
<evidence type="ECO:0000256" key="2">
    <source>
        <dbReference type="SAM" id="SignalP"/>
    </source>
</evidence>
<reference evidence="4" key="1">
    <citation type="submission" date="2025-08" db="UniProtKB">
        <authorList>
            <consortium name="RefSeq"/>
        </authorList>
    </citation>
    <scope>IDENTIFICATION</scope>
    <source>
        <tissue evidence="4">Whole body</tissue>
    </source>
</reference>
<name>A0A8B8I582_VANTA</name>
<accession>A0A8B8I582</accession>
<feature type="chain" id="PRO_5047316435" evidence="2">
    <location>
        <begin position="20"/>
        <end position="147"/>
    </location>
</feature>
<evidence type="ECO:0000313" key="4">
    <source>
        <dbReference type="RefSeq" id="XP_026492140.2"/>
    </source>
</evidence>
<dbReference type="GeneID" id="113397836"/>
<feature type="region of interest" description="Disordered" evidence="1">
    <location>
        <begin position="104"/>
        <end position="132"/>
    </location>
</feature>
<dbReference type="RefSeq" id="XP_026492140.2">
    <property type="nucleotide sequence ID" value="XM_026636355.2"/>
</dbReference>
<keyword evidence="3" id="KW-1185">Reference proteome</keyword>